<dbReference type="EMBL" id="SPMZ01000001">
    <property type="protein sequence ID" value="NMQ17761.1"/>
    <property type="molecule type" value="Genomic_DNA"/>
</dbReference>
<protein>
    <submittedName>
        <fullName evidence="2">Uncharacterized protein</fullName>
    </submittedName>
</protein>
<reference evidence="2 3" key="1">
    <citation type="submission" date="2019-03" db="EMBL/GenBank/DDBJ databases">
        <title>Metabolic reconstructions from genomes of highly enriched 'Candidatus Accumulibacter' and 'Candidatus Competibacter' bioreactor populations.</title>
        <authorList>
            <person name="Annavajhala M.K."/>
            <person name="Welles L."/>
            <person name="Abbas B."/>
            <person name="Sorokin D."/>
            <person name="Park H."/>
            <person name="Van Loosdrecht M."/>
            <person name="Chandran K."/>
        </authorList>
    </citation>
    <scope>NUCLEOTIDE SEQUENCE [LARGE SCALE GENOMIC DNA]</scope>
    <source>
        <strain evidence="2 3">SBR_G</strain>
    </source>
</reference>
<evidence type="ECO:0000313" key="3">
    <source>
        <dbReference type="Proteomes" id="UP000760480"/>
    </source>
</evidence>
<accession>A0ABX1TG87</accession>
<gene>
    <name evidence="2" type="ORF">E4P82_00205</name>
</gene>
<keyword evidence="3" id="KW-1185">Reference proteome</keyword>
<dbReference type="RefSeq" id="WP_169247016.1">
    <property type="nucleotide sequence ID" value="NZ_SPMZ01000001.1"/>
</dbReference>
<dbReference type="Proteomes" id="UP000760480">
    <property type="component" value="Unassembled WGS sequence"/>
</dbReference>
<name>A0ABX1TG87_9GAMM</name>
<feature type="region of interest" description="Disordered" evidence="1">
    <location>
        <begin position="167"/>
        <end position="192"/>
    </location>
</feature>
<evidence type="ECO:0000313" key="2">
    <source>
        <dbReference type="EMBL" id="NMQ17761.1"/>
    </source>
</evidence>
<feature type="compositionally biased region" description="Basic and acidic residues" evidence="1">
    <location>
        <begin position="167"/>
        <end position="179"/>
    </location>
</feature>
<proteinExistence type="predicted"/>
<organism evidence="2 3">
    <name type="scientific">Candidatus Competibacter phosphatis</name>
    <dbReference type="NCBI Taxonomy" id="221280"/>
    <lineage>
        <taxon>Bacteria</taxon>
        <taxon>Pseudomonadati</taxon>
        <taxon>Pseudomonadota</taxon>
        <taxon>Gammaproteobacteria</taxon>
        <taxon>Candidatus Competibacteraceae</taxon>
        <taxon>Candidatus Competibacter</taxon>
    </lineage>
</organism>
<sequence>MPRKKPPKPHANTELDLCAVTKLTTSGEFAALRVLRAGNMTAIGDRLDLPLLADTLREQAKAVNHGDLAQAEAMLINQAVALQNLFARLVERGMDADLFPHYETHLRLALRAQAQCTRTLEVLAGIKNPPVVIAKQANIAQGHQQVNNGLPAGDPARAREVETLPNKLLEELPSERLDPRTAATASGGDSAMATVGAVHWSEDPGR</sequence>
<evidence type="ECO:0000256" key="1">
    <source>
        <dbReference type="SAM" id="MobiDB-lite"/>
    </source>
</evidence>
<comment type="caution">
    <text evidence="2">The sequence shown here is derived from an EMBL/GenBank/DDBJ whole genome shotgun (WGS) entry which is preliminary data.</text>
</comment>